<evidence type="ECO:0000313" key="1">
    <source>
        <dbReference type="EMBL" id="KAA1255191.1"/>
    </source>
</evidence>
<dbReference type="AlphaFoldDB" id="A0A5B1C4T3"/>
<accession>A0A5B1C4T3</accession>
<name>A0A5B1C4T3_VIBCL</name>
<gene>
    <name evidence="1" type="ORF">F0M16_08210</name>
</gene>
<dbReference type="EMBL" id="VUAA01000007">
    <property type="protein sequence ID" value="KAA1255191.1"/>
    <property type="molecule type" value="Genomic_DNA"/>
</dbReference>
<proteinExistence type="predicted"/>
<comment type="caution">
    <text evidence="1">The sequence shown here is derived from an EMBL/GenBank/DDBJ whole genome shotgun (WGS) entry which is preliminary data.</text>
</comment>
<reference evidence="1 2" key="1">
    <citation type="submission" date="2019-09" db="EMBL/GenBank/DDBJ databases">
        <authorList>
            <person name="Kritzky A."/>
            <person name="Schelkanova E.Y."/>
            <person name="Alkhova Z.V."/>
            <person name="Smirnova N.I."/>
        </authorList>
    </citation>
    <scope>NUCLEOTIDE SEQUENCE [LARGE SCALE GENOMIC DNA]</scope>
    <source>
        <strain evidence="1 2">M1526</strain>
    </source>
</reference>
<organism evidence="1 2">
    <name type="scientific">Vibrio cholerae</name>
    <dbReference type="NCBI Taxonomy" id="666"/>
    <lineage>
        <taxon>Bacteria</taxon>
        <taxon>Pseudomonadati</taxon>
        <taxon>Pseudomonadota</taxon>
        <taxon>Gammaproteobacteria</taxon>
        <taxon>Vibrionales</taxon>
        <taxon>Vibrionaceae</taxon>
        <taxon>Vibrio</taxon>
    </lineage>
</organism>
<sequence>MKKVNEVQFYQNGKVQVPIAIGVNNLDITQDTLTSTLKSFEEFFAIELAGEYLRFSADRSETWDYVDEGLGTHDFPSEIDDFTLECLNTGESRRISVNNIDVLNLDEEDEPYFHNGGVRAEWIDGKLDREKWLYLVESRPDEPKEGDKPFIAAIMTYAAAFNQKAYRPNWQASDQWNWDLINEEHPSLDTLRNINEAQYSTPMVVDVPFDEVRYQLFRDHIHNQYPHLDINFLDSINQAVLKLNERIAYEHDTDKLSEKFLSVISKFDKETQKNMCSFINKKSFNEAKSFVNSSHKRIFEPELPEVSDSSLTM</sequence>
<evidence type="ECO:0000313" key="2">
    <source>
        <dbReference type="Proteomes" id="UP000323225"/>
    </source>
</evidence>
<dbReference type="Proteomes" id="UP000323225">
    <property type="component" value="Unassembled WGS sequence"/>
</dbReference>
<protein>
    <submittedName>
        <fullName evidence="1">Uncharacterized protein</fullName>
    </submittedName>
</protein>